<sequence length="303" mass="31212">MFVPVPRHDPHAALLADAAFGTRPGVSATELPAARDAREAWLRAVVLGGQGCYAAARAELRGSTEHRVDPVLAALAASTRGSLLRQLGWHAVAARHDGAAAALVLPGLSGEDRSSARHAPDRLDAACDALTGLAADALGTGRTDLAADLLARVCTVLGEAAEAPGPDRLRLAIRLRWVSAETALAAGRCAEALPHAEAALALAEQGPSVRHQVKSRLLLAAATAANGSAGRACELAETVAADCREHGLLPLRWACAMLRSGVAARDIDRTAAQREAAECAAAIEHLGGRFRPAAAGRRSSGPR</sequence>
<evidence type="ECO:0000313" key="1">
    <source>
        <dbReference type="EMBL" id="TLG11528.1"/>
    </source>
</evidence>
<evidence type="ECO:0000313" key="2">
    <source>
        <dbReference type="Proteomes" id="UP000308349"/>
    </source>
</evidence>
<dbReference type="RefSeq" id="WP_138456355.1">
    <property type="nucleotide sequence ID" value="NZ_VBUU01000010.1"/>
</dbReference>
<name>A0A5R8PEF3_9NOCA</name>
<comment type="caution">
    <text evidence="1">The sequence shown here is derived from an EMBL/GenBank/DDBJ whole genome shotgun (WGS) entry which is preliminary data.</text>
</comment>
<dbReference type="OrthoDB" id="4377297at2"/>
<reference evidence="1 2" key="1">
    <citation type="submission" date="2019-05" db="EMBL/GenBank/DDBJ databases">
        <title>Genomes sequences of two Nocardia cyriacigeorgica environmental isolates, type strains Nocardia asteroides ATCC 19247 and Nocardia cyriacigeorgica DSM 44484.</title>
        <authorList>
            <person name="Vautrin F."/>
            <person name="Bergeron E."/>
            <person name="Dubost A."/>
            <person name="Abrouk D."/>
            <person name="Rodriguez Nava V."/>
            <person name="Pujic P."/>
        </authorList>
    </citation>
    <scope>NUCLEOTIDE SEQUENCE [LARGE SCALE GENOMIC DNA]</scope>
    <source>
        <strain evidence="1 2">EML 1456</strain>
    </source>
</reference>
<dbReference type="AlphaFoldDB" id="A0A5R8PEF3"/>
<protein>
    <submittedName>
        <fullName evidence="1">Uncharacterized protein</fullName>
    </submittedName>
</protein>
<accession>A0A5R8PEF3</accession>
<proteinExistence type="predicted"/>
<organism evidence="1 2">
    <name type="scientific">Nocardia cyriacigeorgica</name>
    <dbReference type="NCBI Taxonomy" id="135487"/>
    <lineage>
        <taxon>Bacteria</taxon>
        <taxon>Bacillati</taxon>
        <taxon>Actinomycetota</taxon>
        <taxon>Actinomycetes</taxon>
        <taxon>Mycobacteriales</taxon>
        <taxon>Nocardiaceae</taxon>
        <taxon>Nocardia</taxon>
    </lineage>
</organism>
<dbReference type="Proteomes" id="UP000308349">
    <property type="component" value="Unassembled WGS sequence"/>
</dbReference>
<gene>
    <name evidence="1" type="ORF">FEK35_12610</name>
</gene>
<dbReference type="EMBL" id="VBUU01000010">
    <property type="protein sequence ID" value="TLG11528.1"/>
    <property type="molecule type" value="Genomic_DNA"/>
</dbReference>